<evidence type="ECO:0000256" key="2">
    <source>
        <dbReference type="ARBA" id="ARBA00022803"/>
    </source>
</evidence>
<evidence type="ECO:0000256" key="4">
    <source>
        <dbReference type="SAM" id="MobiDB-lite"/>
    </source>
</evidence>
<keyword evidence="1" id="KW-0677">Repeat</keyword>
<keyword evidence="2 3" id="KW-0802">TPR repeat</keyword>
<dbReference type="GO" id="GO:0055087">
    <property type="term" value="C:Ski complex"/>
    <property type="evidence" value="ECO:0007669"/>
    <property type="project" value="InterPro"/>
</dbReference>
<dbReference type="InterPro" id="IPR039226">
    <property type="entry name" value="Ski3/TTC37"/>
</dbReference>
<feature type="region of interest" description="Disordered" evidence="4">
    <location>
        <begin position="1"/>
        <end position="32"/>
    </location>
</feature>
<accession>A0A2P2JKX6</accession>
<dbReference type="InterPro" id="IPR011990">
    <property type="entry name" value="TPR-like_helical_dom_sf"/>
</dbReference>
<feature type="repeat" description="TPR" evidence="3">
    <location>
        <begin position="219"/>
        <end position="252"/>
    </location>
</feature>
<dbReference type="EMBL" id="GGEC01013650">
    <property type="protein sequence ID" value="MBW94133.1"/>
    <property type="molecule type" value="Transcribed_RNA"/>
</dbReference>
<dbReference type="Gene3D" id="1.25.40.10">
    <property type="entry name" value="Tetratricopeptide repeat domain"/>
    <property type="match status" value="2"/>
</dbReference>
<sequence length="1198" mass="133216">MGFQEAEEREETGKPQPEEEEEKWGAKLRELEASIEAHPDDPSLRFDLGVLLWEKVGGGGSGLAAAAEQFVIAAKLNPQNAAAFRYLGHYYSSGHEHQTQRALKCYQRAVSIDPEDSDSGESLCRLLHRLGMEALELASCNEASVKSPRAFWAFRRLGFLHLCNNSCSEAVHCLQQAIRGYPTSVDLWEALALAYQRLGMFTAATKSYGRAIELEDTRIFSLVESGNVFLMLGSFRKGVEQFQRALEISPHNVSAMYGLASGLFCFSKECMNLGAFKWGASLLEDAYKVADANTQIARNVSSIWKLLGDIQITYAKCLPWVKDNQNVEFDVESFNASLLSWNGTCHSFAISAKKSYQHAMHLAPWQANLYIDIAVTSDILTSTSGNYEHGNLWKLSEKLALGALLLEGENHDFWVALGCLSDHNALKQHVLIRGLQLDVSLAVAWAYLGKLYREVGENKVARQAFDCARSIDPSLALPWAGMSADSLPGEAAQDEAFESCLRAVQILPLADFQIGLAKLALQSGNLASSQVFGAIKQAVQRAPQNPESHNLNGLVCEARSEYQAAVSCYRLARYAINISSGDASKSHFQDIAVNLARSLTKAGYAEEAVQECINLKKEGILGADGMQIYALSLWELGNSSLALGVIRDLATLVSTMDRVSAAASVSFICKLLYYISGLDSAIMSIMKMPKGLLQSLKVSFVVSAIYALDQSNRLESAVLNNHLSHSSHDDIEMEYLTALAKLIKHGSEYRLGFQSGISQLKKALHVHPNSILIRNLLGHILLMSEECKDNHVTSRCCIIISPHYGSGIKGLKSGHEILGAGTISCYAIHNKNPKFSFPTCGCQCVNGPATVKELQRYLHWEPWNHNTRYLLILNLLQKAREERFPRPLCFTLERLIFVALSNELHSIETMSYQYQKFQLLLCASEIGLQGGNLVGCIKHAENASSLLIPNNYLFFGHLMLCRAYAAEGNSMDLQKAYQKCVELKTDNHIGWICLKIMEAQYNLLTDSNILESSFKECAKEWKSTWNMWMAAFDLVQGLIYLWNQEFVPAEKSLAEACSLAGADSCLFMCHGVTCMELARQFSSSHFLSLAIRSLSRAHANSITPIPVVFLLLAQAEGSLGSKEKWKKNLRREWFSWPPESRPAELFFQMHLLARQAEFGLDSSSTIEFCQSPLKWVLRSIHTNPSCVRYWKAMHKLVE</sequence>
<organism evidence="5">
    <name type="scientific">Rhizophora mucronata</name>
    <name type="common">Asiatic mangrove</name>
    <dbReference type="NCBI Taxonomy" id="61149"/>
    <lineage>
        <taxon>Eukaryota</taxon>
        <taxon>Viridiplantae</taxon>
        <taxon>Streptophyta</taxon>
        <taxon>Embryophyta</taxon>
        <taxon>Tracheophyta</taxon>
        <taxon>Spermatophyta</taxon>
        <taxon>Magnoliopsida</taxon>
        <taxon>eudicotyledons</taxon>
        <taxon>Gunneridae</taxon>
        <taxon>Pentapetalae</taxon>
        <taxon>rosids</taxon>
        <taxon>fabids</taxon>
        <taxon>Malpighiales</taxon>
        <taxon>Rhizophoraceae</taxon>
        <taxon>Rhizophora</taxon>
    </lineage>
</organism>
<dbReference type="GO" id="GO:0006401">
    <property type="term" value="P:RNA catabolic process"/>
    <property type="evidence" value="ECO:0007669"/>
    <property type="project" value="InterPro"/>
</dbReference>
<dbReference type="SMART" id="SM00028">
    <property type="entry name" value="TPR"/>
    <property type="match status" value="6"/>
</dbReference>
<evidence type="ECO:0000313" key="5">
    <source>
        <dbReference type="EMBL" id="MBW94133.1"/>
    </source>
</evidence>
<dbReference type="Pfam" id="PF13181">
    <property type="entry name" value="TPR_8"/>
    <property type="match status" value="1"/>
</dbReference>
<dbReference type="PANTHER" id="PTHR15704:SF7">
    <property type="entry name" value="SUPERKILLER COMPLEX PROTEIN 3"/>
    <property type="match status" value="1"/>
</dbReference>
<dbReference type="InterPro" id="IPR019734">
    <property type="entry name" value="TPR_rpt"/>
</dbReference>
<dbReference type="PANTHER" id="PTHR15704">
    <property type="entry name" value="SUPERKILLER 3 PROTEIN-RELATED"/>
    <property type="match status" value="1"/>
</dbReference>
<evidence type="ECO:0000256" key="3">
    <source>
        <dbReference type="PROSITE-ProRule" id="PRU00339"/>
    </source>
</evidence>
<name>A0A2P2JKX6_RHIMU</name>
<protein>
    <submittedName>
        <fullName evidence="5">Tetratricopeptide repeat protein SKI3</fullName>
    </submittedName>
</protein>
<dbReference type="SUPFAM" id="SSF48452">
    <property type="entry name" value="TPR-like"/>
    <property type="match status" value="3"/>
</dbReference>
<feature type="compositionally biased region" description="Acidic residues" evidence="4">
    <location>
        <begin position="1"/>
        <end position="10"/>
    </location>
</feature>
<reference evidence="5" key="1">
    <citation type="submission" date="2018-02" db="EMBL/GenBank/DDBJ databases">
        <title>Rhizophora mucronata_Transcriptome.</title>
        <authorList>
            <person name="Meera S.P."/>
            <person name="Sreeshan A."/>
            <person name="Augustine A."/>
        </authorList>
    </citation>
    <scope>NUCLEOTIDE SEQUENCE</scope>
    <source>
        <tissue evidence="5">Leaf</tissue>
    </source>
</reference>
<feature type="repeat" description="TPR" evidence="3">
    <location>
        <begin position="185"/>
        <end position="218"/>
    </location>
</feature>
<feature type="compositionally biased region" description="Basic and acidic residues" evidence="4">
    <location>
        <begin position="11"/>
        <end position="32"/>
    </location>
</feature>
<proteinExistence type="predicted"/>
<dbReference type="PROSITE" id="PS50005">
    <property type="entry name" value="TPR"/>
    <property type="match status" value="3"/>
</dbReference>
<feature type="repeat" description="TPR" evidence="3">
    <location>
        <begin position="442"/>
        <end position="475"/>
    </location>
</feature>
<dbReference type="AlphaFoldDB" id="A0A2P2JKX6"/>
<evidence type="ECO:0000256" key="1">
    <source>
        <dbReference type="ARBA" id="ARBA00022737"/>
    </source>
</evidence>